<proteinExistence type="predicted"/>
<feature type="chain" id="PRO_5005879462" evidence="1">
    <location>
        <begin position="18"/>
        <end position="253"/>
    </location>
</feature>
<sequence>MSFLTLFVLCLVSVVTAAPDANVRDLETTLTTTWTITSQIMSPTVTTVTATRTITSLTATVPVPTPTEPNSCTIASTEPPSNDTLGYLVRAYNPGTPIDGLSMEAASTKFWLGGAPATYCPYTDVGTCGTMNTTAVRPCDLAVMVPGGQGMHANERGQIYFTHAHSNGSPNPSERCPFEYEYAGGLYGELRPASWAFGAYALMACPRAERAWLVMLAMENITNPMVPSDSVADCIEFIALTTNVTHVGAWQYI</sequence>
<dbReference type="PANTHER" id="PTHR42047:SF1">
    <property type="entry name" value="PROTEIN, PUTATIVE (AFU_ORTHOLOGUE AFUA_6G03560)-RELATED"/>
    <property type="match status" value="1"/>
</dbReference>
<accession>A0A0N1NZ84</accession>
<dbReference type="OrthoDB" id="5430620at2759"/>
<protein>
    <submittedName>
        <fullName evidence="2">Uncharacterized protein</fullName>
    </submittedName>
</protein>
<name>A0A0N1NZ84_9EURO</name>
<dbReference type="VEuPathDB" id="FungiDB:AB675_9125"/>
<evidence type="ECO:0000313" key="2">
    <source>
        <dbReference type="EMBL" id="KPI41473.1"/>
    </source>
</evidence>
<dbReference type="EMBL" id="LFJN01000009">
    <property type="protein sequence ID" value="KPI41473.1"/>
    <property type="molecule type" value="Genomic_DNA"/>
</dbReference>
<dbReference type="Proteomes" id="UP000038010">
    <property type="component" value="Unassembled WGS sequence"/>
</dbReference>
<evidence type="ECO:0000313" key="3">
    <source>
        <dbReference type="Proteomes" id="UP000038010"/>
    </source>
</evidence>
<reference evidence="2 3" key="1">
    <citation type="submission" date="2015-06" db="EMBL/GenBank/DDBJ databases">
        <title>Draft genome of the ant-associated black yeast Phialophora attae CBS 131958.</title>
        <authorList>
            <person name="Moreno L.F."/>
            <person name="Stielow B.J."/>
            <person name="de Hoog S."/>
            <person name="Vicente V.A."/>
            <person name="Weiss V.A."/>
            <person name="de Vries M."/>
            <person name="Cruz L.M."/>
            <person name="Souza E.M."/>
        </authorList>
    </citation>
    <scope>NUCLEOTIDE SEQUENCE [LARGE SCALE GENOMIC DNA]</scope>
    <source>
        <strain evidence="2 3">CBS 131958</strain>
    </source>
</reference>
<dbReference type="GeneID" id="28741515"/>
<comment type="caution">
    <text evidence="2">The sequence shown here is derived from an EMBL/GenBank/DDBJ whole genome shotgun (WGS) entry which is preliminary data.</text>
</comment>
<feature type="signal peptide" evidence="1">
    <location>
        <begin position="1"/>
        <end position="17"/>
    </location>
</feature>
<organism evidence="2 3">
    <name type="scientific">Cyphellophora attinorum</name>
    <dbReference type="NCBI Taxonomy" id="1664694"/>
    <lineage>
        <taxon>Eukaryota</taxon>
        <taxon>Fungi</taxon>
        <taxon>Dikarya</taxon>
        <taxon>Ascomycota</taxon>
        <taxon>Pezizomycotina</taxon>
        <taxon>Eurotiomycetes</taxon>
        <taxon>Chaetothyriomycetidae</taxon>
        <taxon>Chaetothyriales</taxon>
        <taxon>Cyphellophoraceae</taxon>
        <taxon>Cyphellophora</taxon>
    </lineage>
</organism>
<keyword evidence="1" id="KW-0732">Signal</keyword>
<gene>
    <name evidence="2" type="ORF">AB675_9125</name>
</gene>
<keyword evidence="3" id="KW-1185">Reference proteome</keyword>
<dbReference type="InterPro" id="IPR052820">
    <property type="entry name" value="PhiA_domain"/>
</dbReference>
<evidence type="ECO:0000256" key="1">
    <source>
        <dbReference type="SAM" id="SignalP"/>
    </source>
</evidence>
<dbReference type="RefSeq" id="XP_018001436.1">
    <property type="nucleotide sequence ID" value="XM_018149635.1"/>
</dbReference>
<dbReference type="AlphaFoldDB" id="A0A0N1NZ84"/>
<dbReference type="PANTHER" id="PTHR42047">
    <property type="entry name" value="PROTEIN, PUTATIVE (AFU_ORTHOLOGUE AFUA_6G03560)-RELATED"/>
    <property type="match status" value="1"/>
</dbReference>